<reference evidence="10 11" key="1">
    <citation type="journal article" date="2017" name="Nat. Ecol. Evol.">
        <title>Scallop genome provides insights into evolution of bilaterian karyotype and development.</title>
        <authorList>
            <person name="Wang S."/>
            <person name="Zhang J."/>
            <person name="Jiao W."/>
            <person name="Li J."/>
            <person name="Xun X."/>
            <person name="Sun Y."/>
            <person name="Guo X."/>
            <person name="Huan P."/>
            <person name="Dong B."/>
            <person name="Zhang L."/>
            <person name="Hu X."/>
            <person name="Sun X."/>
            <person name="Wang J."/>
            <person name="Zhao C."/>
            <person name="Wang Y."/>
            <person name="Wang D."/>
            <person name="Huang X."/>
            <person name="Wang R."/>
            <person name="Lv J."/>
            <person name="Li Y."/>
            <person name="Zhang Z."/>
            <person name="Liu B."/>
            <person name="Lu W."/>
            <person name="Hui Y."/>
            <person name="Liang J."/>
            <person name="Zhou Z."/>
            <person name="Hou R."/>
            <person name="Li X."/>
            <person name="Liu Y."/>
            <person name="Li H."/>
            <person name="Ning X."/>
            <person name="Lin Y."/>
            <person name="Zhao L."/>
            <person name="Xing Q."/>
            <person name="Dou J."/>
            <person name="Li Y."/>
            <person name="Mao J."/>
            <person name="Guo H."/>
            <person name="Dou H."/>
            <person name="Li T."/>
            <person name="Mu C."/>
            <person name="Jiang W."/>
            <person name="Fu Q."/>
            <person name="Fu X."/>
            <person name="Miao Y."/>
            <person name="Liu J."/>
            <person name="Yu Q."/>
            <person name="Li R."/>
            <person name="Liao H."/>
            <person name="Li X."/>
            <person name="Kong Y."/>
            <person name="Jiang Z."/>
            <person name="Chourrout D."/>
            <person name="Li R."/>
            <person name="Bao Z."/>
        </authorList>
    </citation>
    <scope>NUCLEOTIDE SEQUENCE [LARGE SCALE GENOMIC DNA]</scope>
    <source>
        <strain evidence="10 11">PY_sf001</strain>
    </source>
</reference>
<keyword evidence="4" id="KW-0227">DNA damage</keyword>
<evidence type="ECO:0000256" key="1">
    <source>
        <dbReference type="ARBA" id="ARBA00001947"/>
    </source>
</evidence>
<accession>A0A210R4G7</accession>
<feature type="region of interest" description="Disordered" evidence="8">
    <location>
        <begin position="103"/>
        <end position="140"/>
    </location>
</feature>
<evidence type="ECO:0000256" key="6">
    <source>
        <dbReference type="ARBA" id="ARBA00022833"/>
    </source>
</evidence>
<feature type="domain" description="Xylose isomerase-like TIM barrel" evidence="9">
    <location>
        <begin position="168"/>
        <end position="425"/>
    </location>
</feature>
<feature type="compositionally biased region" description="Basic and acidic residues" evidence="8">
    <location>
        <begin position="12"/>
        <end position="30"/>
    </location>
</feature>
<evidence type="ECO:0000313" key="10">
    <source>
        <dbReference type="EMBL" id="OWF55917.1"/>
    </source>
</evidence>
<comment type="cofactor">
    <cofactor evidence="1">
        <name>Zn(2+)</name>
        <dbReference type="ChEBI" id="CHEBI:29105"/>
    </cofactor>
</comment>
<dbReference type="PANTHER" id="PTHR21445:SF0">
    <property type="entry name" value="APURINIC-APYRIMIDINIC ENDONUCLEASE"/>
    <property type="match status" value="1"/>
</dbReference>
<sequence length="433" mass="47693">MARGKRITTTKNDADKQEYLPKTKPKETKTRILKKKAGTHLESETPSNTRGKRKSAACVVENEKETKEVGAKKIKVSSGSKASVGNKAKESIIEVKTEDKIMVKKEHTKKDDKKPGRQKTGKGLKQEVKSTVKSKGHSEFNQASHNCAKRVGPHVSIAGGLYKAVDTAVFYGAKAFGLFLKSQRQWNAKPLLDKDAEKFKDAYQAAGFSPGDILPHGSYLMNCGSSNPETLQKSRDTLVDELQRCEKLGLTLYNFHPGSSCGDITTDKSLALIAESINMAHTKTKFVITVIENMSCQGNTVGGKFPELKAIIDKVKDKSRIGVCLDTCHAFAAGHDLSSQSGFEKMMEEFETVVGFQYLKALHLNDSKGALGCHLDRHENIGRGHIGIEGFRRVMCDPRFNNMPMILETPPGSSDDIYTKEIKLLHSVCKTSK</sequence>
<evidence type="ECO:0000256" key="5">
    <source>
        <dbReference type="ARBA" id="ARBA00022801"/>
    </source>
</evidence>
<dbReference type="InterPro" id="IPR018246">
    <property type="entry name" value="AP_endonuc_F2_Zn_BS"/>
</dbReference>
<keyword evidence="3" id="KW-0479">Metal-binding</keyword>
<organism evidence="10 11">
    <name type="scientific">Mizuhopecten yessoensis</name>
    <name type="common">Japanese scallop</name>
    <name type="synonym">Patinopecten yessoensis</name>
    <dbReference type="NCBI Taxonomy" id="6573"/>
    <lineage>
        <taxon>Eukaryota</taxon>
        <taxon>Metazoa</taxon>
        <taxon>Spiralia</taxon>
        <taxon>Lophotrochozoa</taxon>
        <taxon>Mollusca</taxon>
        <taxon>Bivalvia</taxon>
        <taxon>Autobranchia</taxon>
        <taxon>Pteriomorphia</taxon>
        <taxon>Pectinida</taxon>
        <taxon>Pectinoidea</taxon>
        <taxon>Pectinidae</taxon>
        <taxon>Mizuhopecten</taxon>
    </lineage>
</organism>
<evidence type="ECO:0000256" key="2">
    <source>
        <dbReference type="ARBA" id="ARBA00005340"/>
    </source>
</evidence>
<comment type="caution">
    <text evidence="10">The sequence shown here is derived from an EMBL/GenBank/DDBJ whole genome shotgun (WGS) entry which is preliminary data.</text>
</comment>
<name>A0A210R4G7_MIZYE</name>
<evidence type="ECO:0000256" key="4">
    <source>
        <dbReference type="ARBA" id="ARBA00022763"/>
    </source>
</evidence>
<dbReference type="InterPro" id="IPR001719">
    <property type="entry name" value="AP_endonuc_2"/>
</dbReference>
<protein>
    <submittedName>
        <fullName evidence="10">DNA-(Apurinic or apyrimidinic site) lyase</fullName>
    </submittedName>
</protein>
<evidence type="ECO:0000313" key="11">
    <source>
        <dbReference type="Proteomes" id="UP000242188"/>
    </source>
</evidence>
<feature type="compositionally biased region" description="Basic and acidic residues" evidence="8">
    <location>
        <begin position="103"/>
        <end position="115"/>
    </location>
</feature>
<evidence type="ECO:0000256" key="8">
    <source>
        <dbReference type="SAM" id="MobiDB-lite"/>
    </source>
</evidence>
<dbReference type="PROSITE" id="PS00730">
    <property type="entry name" value="AP_NUCLEASE_F2_2"/>
    <property type="match status" value="1"/>
</dbReference>
<keyword evidence="7" id="KW-0234">DNA repair</keyword>
<proteinExistence type="inferred from homology"/>
<evidence type="ECO:0000256" key="3">
    <source>
        <dbReference type="ARBA" id="ARBA00022723"/>
    </source>
</evidence>
<dbReference type="FunFam" id="3.20.20.150:FF:000001">
    <property type="entry name" value="Probable endonuclease 4"/>
    <property type="match status" value="1"/>
</dbReference>
<keyword evidence="10" id="KW-0456">Lyase</keyword>
<dbReference type="InterPro" id="IPR013022">
    <property type="entry name" value="Xyl_isomerase-like_TIM-brl"/>
</dbReference>
<feature type="region of interest" description="Disordered" evidence="8">
    <location>
        <begin position="1"/>
        <end position="66"/>
    </location>
</feature>
<dbReference type="GO" id="GO:0006284">
    <property type="term" value="P:base-excision repair"/>
    <property type="evidence" value="ECO:0007669"/>
    <property type="project" value="TreeGrafter"/>
</dbReference>
<dbReference type="NCBIfam" id="NF002199">
    <property type="entry name" value="PRK01060.1-4"/>
    <property type="match status" value="1"/>
</dbReference>
<keyword evidence="6" id="KW-0862">Zinc</keyword>
<dbReference type="GO" id="GO:0005739">
    <property type="term" value="C:mitochondrion"/>
    <property type="evidence" value="ECO:0007669"/>
    <property type="project" value="TreeGrafter"/>
</dbReference>
<dbReference type="EMBL" id="NEDP02000449">
    <property type="protein sequence ID" value="OWF55917.1"/>
    <property type="molecule type" value="Genomic_DNA"/>
</dbReference>
<dbReference type="GO" id="GO:0008081">
    <property type="term" value="F:phosphoric diester hydrolase activity"/>
    <property type="evidence" value="ECO:0007669"/>
    <property type="project" value="TreeGrafter"/>
</dbReference>
<keyword evidence="11" id="KW-1185">Reference proteome</keyword>
<evidence type="ECO:0000259" key="9">
    <source>
        <dbReference type="Pfam" id="PF01261"/>
    </source>
</evidence>
<dbReference type="Gene3D" id="3.20.20.150">
    <property type="entry name" value="Divalent-metal-dependent TIM barrel enzymes"/>
    <property type="match status" value="1"/>
</dbReference>
<dbReference type="SUPFAM" id="SSF51658">
    <property type="entry name" value="Xylose isomerase-like"/>
    <property type="match status" value="1"/>
</dbReference>
<dbReference type="NCBIfam" id="TIGR00587">
    <property type="entry name" value="nfo"/>
    <property type="match status" value="1"/>
</dbReference>
<dbReference type="PROSITE" id="PS00731">
    <property type="entry name" value="AP_NUCLEASE_F2_3"/>
    <property type="match status" value="1"/>
</dbReference>
<dbReference type="GO" id="GO:0016829">
    <property type="term" value="F:lyase activity"/>
    <property type="evidence" value="ECO:0007669"/>
    <property type="project" value="UniProtKB-KW"/>
</dbReference>
<dbReference type="CDD" id="cd00019">
    <property type="entry name" value="AP2Ec"/>
    <property type="match status" value="1"/>
</dbReference>
<dbReference type="Pfam" id="PF01261">
    <property type="entry name" value="AP_endonuc_2"/>
    <property type="match status" value="1"/>
</dbReference>
<evidence type="ECO:0000256" key="7">
    <source>
        <dbReference type="ARBA" id="ARBA00023204"/>
    </source>
</evidence>
<dbReference type="InterPro" id="IPR036237">
    <property type="entry name" value="Xyl_isomerase-like_sf"/>
</dbReference>
<dbReference type="PROSITE" id="PS00729">
    <property type="entry name" value="AP_NUCLEASE_F2_1"/>
    <property type="match status" value="1"/>
</dbReference>
<gene>
    <name evidence="10" type="ORF">KP79_PYT06443</name>
</gene>
<dbReference type="AlphaFoldDB" id="A0A210R4G7"/>
<dbReference type="Proteomes" id="UP000242188">
    <property type="component" value="Unassembled WGS sequence"/>
</dbReference>
<dbReference type="SMART" id="SM00518">
    <property type="entry name" value="AP2Ec"/>
    <property type="match status" value="1"/>
</dbReference>
<dbReference type="GO" id="GO:0003677">
    <property type="term" value="F:DNA binding"/>
    <property type="evidence" value="ECO:0007669"/>
    <property type="project" value="InterPro"/>
</dbReference>
<dbReference type="OrthoDB" id="7663182at2759"/>
<comment type="similarity">
    <text evidence="2">Belongs to the AP endonuclease 2 family.</text>
</comment>
<dbReference type="PROSITE" id="PS51432">
    <property type="entry name" value="AP_NUCLEASE_F2_4"/>
    <property type="match status" value="1"/>
</dbReference>
<feature type="compositionally biased region" description="Polar residues" evidence="8">
    <location>
        <begin position="131"/>
        <end position="140"/>
    </location>
</feature>
<dbReference type="STRING" id="6573.A0A210R4G7"/>
<dbReference type="GO" id="GO:0003906">
    <property type="term" value="F:DNA-(apurinic or apyrimidinic site) endonuclease activity"/>
    <property type="evidence" value="ECO:0007669"/>
    <property type="project" value="TreeGrafter"/>
</dbReference>
<dbReference type="GO" id="GO:0005634">
    <property type="term" value="C:nucleus"/>
    <property type="evidence" value="ECO:0007669"/>
    <property type="project" value="TreeGrafter"/>
</dbReference>
<dbReference type="PANTHER" id="PTHR21445">
    <property type="entry name" value="ENDONUCLEASE IV ENDODEOXYRIBONUCLEASE IV"/>
    <property type="match status" value="1"/>
</dbReference>
<dbReference type="GO" id="GO:0008270">
    <property type="term" value="F:zinc ion binding"/>
    <property type="evidence" value="ECO:0007669"/>
    <property type="project" value="InterPro"/>
</dbReference>
<dbReference type="HAMAP" id="MF_00152">
    <property type="entry name" value="Nfo"/>
    <property type="match status" value="1"/>
</dbReference>
<keyword evidence="5" id="KW-0378">Hydrolase</keyword>